<sequence>MTAPGEGHELITIAVREGGDVVILRRCTQSACRAAGLTGSALVRLTTVVSEAGEHLLGAAGLTAQLRLEAAAGRAALAVCFAWREDRSPSPALLNAAARLLDDSRLLPAGGGRQELVLAQRTTTPATAAGELAARIRVRLAGADTAADLIEALRTQNRHLLAALEESQGQQEELQRLNAELEETNAGVMALYSELTSELQATNTGVVALYAELEDKTRQLELAHEYKTRFWANVSHELRSPVNSVIALARLLESGPDPLSDEQRRQTALVQASGSTLLALVDELLDVAKAESGRLEPHPADVDLAALLHQLAGTLQGTAQPGVGLRIPLSLPAGPLVTDEVMLTRVLRNVLSNALKFTAEGAVTLDVTEEESDVGRHVVFHVRDTGVGIPADDLDRVFEEFYQVRGAHQRGQAGTGLGLPYARKLTELLGGRLTLDSRIGHGTTVLVRIPASPARPAAGPLPGPPPGESFRPQPAQGRRPEEPVLPSAGDGSTDPAPAAVGAVGDTASGAAADVVGSAVSDAVSGAVARSVVVVDDDPAVIHVFRAHLDKVATRVSVVTDSTLAVATVAREQPDAVLLDLTMPVLDGYEVYRLLAADPATARVPVIVLTALEGTDVDHSRLAGVRAVLNKSRLTAPELAAALAALPPHPSLTFPAEDPR</sequence>
<dbReference type="InterPro" id="IPR003661">
    <property type="entry name" value="HisK_dim/P_dom"/>
</dbReference>
<evidence type="ECO:0000256" key="8">
    <source>
        <dbReference type="PROSITE-ProRule" id="PRU00169"/>
    </source>
</evidence>
<proteinExistence type="predicted"/>
<dbReference type="InterPro" id="IPR011006">
    <property type="entry name" value="CheY-like_superfamily"/>
</dbReference>
<evidence type="ECO:0000256" key="7">
    <source>
        <dbReference type="ARBA" id="ARBA00023012"/>
    </source>
</evidence>
<dbReference type="Pfam" id="PF00072">
    <property type="entry name" value="Response_reg"/>
    <property type="match status" value="1"/>
</dbReference>
<evidence type="ECO:0000313" key="13">
    <source>
        <dbReference type="EMBL" id="MCS0604399.1"/>
    </source>
</evidence>
<dbReference type="Pfam" id="PF00512">
    <property type="entry name" value="HisKA"/>
    <property type="match status" value="1"/>
</dbReference>
<dbReference type="SUPFAM" id="SSF55874">
    <property type="entry name" value="ATPase domain of HSP90 chaperone/DNA topoisomerase II/histidine kinase"/>
    <property type="match status" value="1"/>
</dbReference>
<dbReference type="PROSITE" id="PS50110">
    <property type="entry name" value="RESPONSE_REGULATORY"/>
    <property type="match status" value="1"/>
</dbReference>
<dbReference type="InterPro" id="IPR036890">
    <property type="entry name" value="HATPase_C_sf"/>
</dbReference>
<feature type="coiled-coil region" evidence="9">
    <location>
        <begin position="150"/>
        <end position="194"/>
    </location>
</feature>
<dbReference type="Gene3D" id="3.40.50.2300">
    <property type="match status" value="1"/>
</dbReference>
<keyword evidence="4 8" id="KW-0597">Phosphoprotein</keyword>
<evidence type="ECO:0000259" key="12">
    <source>
        <dbReference type="PROSITE" id="PS50110"/>
    </source>
</evidence>
<accession>A0ABT2B7A9</accession>
<evidence type="ECO:0000256" key="5">
    <source>
        <dbReference type="ARBA" id="ARBA00022679"/>
    </source>
</evidence>
<comment type="catalytic activity">
    <reaction evidence="1">
        <text>ATP + protein L-histidine = ADP + protein N-phospho-L-histidine.</text>
        <dbReference type="EC" id="2.7.13.3"/>
    </reaction>
</comment>
<dbReference type="Gene3D" id="1.10.287.130">
    <property type="match status" value="1"/>
</dbReference>
<evidence type="ECO:0000313" key="14">
    <source>
        <dbReference type="Proteomes" id="UP001205612"/>
    </source>
</evidence>
<dbReference type="InterPro" id="IPR003594">
    <property type="entry name" value="HATPase_dom"/>
</dbReference>
<dbReference type="CDD" id="cd00082">
    <property type="entry name" value="HisKA"/>
    <property type="match status" value="1"/>
</dbReference>
<dbReference type="SMART" id="SM00388">
    <property type="entry name" value="HisKA"/>
    <property type="match status" value="1"/>
</dbReference>
<dbReference type="PRINTS" id="PR00344">
    <property type="entry name" value="BCTRLSENSOR"/>
</dbReference>
<evidence type="ECO:0000256" key="2">
    <source>
        <dbReference type="ARBA" id="ARBA00004236"/>
    </source>
</evidence>
<dbReference type="Pfam" id="PF02518">
    <property type="entry name" value="HATPase_c"/>
    <property type="match status" value="1"/>
</dbReference>
<organism evidence="13 14">
    <name type="scientific">Streptomyces pyxinicus</name>
    <dbReference type="NCBI Taxonomy" id="2970331"/>
    <lineage>
        <taxon>Bacteria</taxon>
        <taxon>Bacillati</taxon>
        <taxon>Actinomycetota</taxon>
        <taxon>Actinomycetes</taxon>
        <taxon>Kitasatosporales</taxon>
        <taxon>Streptomycetaceae</taxon>
        <taxon>Streptomyces</taxon>
    </lineage>
</organism>
<feature type="domain" description="Response regulatory" evidence="12">
    <location>
        <begin position="530"/>
        <end position="645"/>
    </location>
</feature>
<gene>
    <name evidence="13" type="ORF">NX794_24760</name>
</gene>
<comment type="caution">
    <text evidence="13">The sequence shown here is derived from an EMBL/GenBank/DDBJ whole genome shotgun (WGS) entry which is preliminary data.</text>
</comment>
<keyword evidence="5" id="KW-0808">Transferase</keyword>
<keyword evidence="7" id="KW-0902">Two-component regulatory system</keyword>
<dbReference type="CDD" id="cd16922">
    <property type="entry name" value="HATPase_EvgS-ArcB-TorS-like"/>
    <property type="match status" value="1"/>
</dbReference>
<feature type="domain" description="Histidine kinase" evidence="11">
    <location>
        <begin position="233"/>
        <end position="453"/>
    </location>
</feature>
<dbReference type="Proteomes" id="UP001205612">
    <property type="component" value="Unassembled WGS sequence"/>
</dbReference>
<evidence type="ECO:0000256" key="6">
    <source>
        <dbReference type="ARBA" id="ARBA00022777"/>
    </source>
</evidence>
<feature type="region of interest" description="Disordered" evidence="10">
    <location>
        <begin position="450"/>
        <end position="502"/>
    </location>
</feature>
<dbReference type="RefSeq" id="WP_258781091.1">
    <property type="nucleotide sequence ID" value="NZ_JANUGP010000021.1"/>
</dbReference>
<comment type="subcellular location">
    <subcellularLocation>
        <location evidence="2">Cell membrane</location>
    </subcellularLocation>
</comment>
<dbReference type="SUPFAM" id="SSF52172">
    <property type="entry name" value="CheY-like"/>
    <property type="match status" value="1"/>
</dbReference>
<dbReference type="EMBL" id="JANUGP010000021">
    <property type="protein sequence ID" value="MCS0604399.1"/>
    <property type="molecule type" value="Genomic_DNA"/>
</dbReference>
<dbReference type="Gene3D" id="3.30.565.10">
    <property type="entry name" value="Histidine kinase-like ATPase, C-terminal domain"/>
    <property type="match status" value="1"/>
</dbReference>
<dbReference type="InterPro" id="IPR004358">
    <property type="entry name" value="Sig_transdc_His_kin-like_C"/>
</dbReference>
<evidence type="ECO:0000256" key="3">
    <source>
        <dbReference type="ARBA" id="ARBA00012438"/>
    </source>
</evidence>
<dbReference type="EC" id="2.7.13.3" evidence="3"/>
<dbReference type="SUPFAM" id="SSF47384">
    <property type="entry name" value="Homodimeric domain of signal transducing histidine kinase"/>
    <property type="match status" value="1"/>
</dbReference>
<keyword evidence="6 13" id="KW-0418">Kinase</keyword>
<evidence type="ECO:0000256" key="4">
    <source>
        <dbReference type="ARBA" id="ARBA00022553"/>
    </source>
</evidence>
<dbReference type="InterPro" id="IPR036097">
    <property type="entry name" value="HisK_dim/P_sf"/>
</dbReference>
<protein>
    <recommendedName>
        <fullName evidence="3">histidine kinase</fullName>
        <ecNumber evidence="3">2.7.13.3</ecNumber>
    </recommendedName>
</protein>
<evidence type="ECO:0000259" key="11">
    <source>
        <dbReference type="PROSITE" id="PS50109"/>
    </source>
</evidence>
<dbReference type="PROSITE" id="PS50109">
    <property type="entry name" value="HIS_KIN"/>
    <property type="match status" value="1"/>
</dbReference>
<dbReference type="SMART" id="SM00448">
    <property type="entry name" value="REC"/>
    <property type="match status" value="1"/>
</dbReference>
<name>A0ABT2B7A9_9ACTN</name>
<dbReference type="PANTHER" id="PTHR43047">
    <property type="entry name" value="TWO-COMPONENT HISTIDINE PROTEIN KINASE"/>
    <property type="match status" value="1"/>
</dbReference>
<dbReference type="InterPro" id="IPR001789">
    <property type="entry name" value="Sig_transdc_resp-reg_receiver"/>
</dbReference>
<evidence type="ECO:0000256" key="10">
    <source>
        <dbReference type="SAM" id="MobiDB-lite"/>
    </source>
</evidence>
<dbReference type="GO" id="GO:0016301">
    <property type="term" value="F:kinase activity"/>
    <property type="evidence" value="ECO:0007669"/>
    <property type="project" value="UniProtKB-KW"/>
</dbReference>
<evidence type="ECO:0000256" key="1">
    <source>
        <dbReference type="ARBA" id="ARBA00000085"/>
    </source>
</evidence>
<dbReference type="InterPro" id="IPR005467">
    <property type="entry name" value="His_kinase_dom"/>
</dbReference>
<evidence type="ECO:0000256" key="9">
    <source>
        <dbReference type="SAM" id="Coils"/>
    </source>
</evidence>
<dbReference type="SMART" id="SM00387">
    <property type="entry name" value="HATPase_c"/>
    <property type="match status" value="1"/>
</dbReference>
<keyword evidence="14" id="KW-1185">Reference proteome</keyword>
<feature type="modified residue" description="4-aspartylphosphate" evidence="8">
    <location>
        <position position="579"/>
    </location>
</feature>
<keyword evidence="9" id="KW-0175">Coiled coil</keyword>
<reference evidence="13 14" key="1">
    <citation type="submission" date="2022-08" db="EMBL/GenBank/DDBJ databases">
        <authorList>
            <person name="Somphong A."/>
            <person name="Phongsopitanun W."/>
        </authorList>
    </citation>
    <scope>NUCLEOTIDE SEQUENCE [LARGE SCALE GENOMIC DNA]</scope>
    <source>
        <strain evidence="13 14">LP11</strain>
    </source>
</reference>